<dbReference type="Proteomes" id="UP000001880">
    <property type="component" value="Chromosome"/>
</dbReference>
<dbReference type="OrthoDB" id="9782387at2"/>
<dbReference type="InterPro" id="IPR007197">
    <property type="entry name" value="rSAM"/>
</dbReference>
<dbReference type="KEGG" id="hoh:Hoch_6431"/>
<evidence type="ECO:0000313" key="8">
    <source>
        <dbReference type="EMBL" id="ACY18900.1"/>
    </source>
</evidence>
<protein>
    <recommendedName>
        <fullName evidence="7">Anaerobic ribonucleoside-triphosphate reductase-activating protein</fullName>
        <ecNumber evidence="7">1.97.1.-</ecNumber>
    </recommendedName>
</protein>
<name>D0LQ91_HALO1</name>
<keyword evidence="2" id="KW-0004">4Fe-4S</keyword>
<proteinExistence type="inferred from homology"/>
<evidence type="ECO:0000256" key="2">
    <source>
        <dbReference type="ARBA" id="ARBA00022485"/>
    </source>
</evidence>
<keyword evidence="6" id="KW-0411">Iron-sulfur</keyword>
<dbReference type="EC" id="1.97.1.-" evidence="7"/>
<dbReference type="EMBL" id="CP001804">
    <property type="protein sequence ID" value="ACY18900.1"/>
    <property type="molecule type" value="Genomic_DNA"/>
</dbReference>
<keyword evidence="9" id="KW-1185">Reference proteome</keyword>
<sequence length="189" mass="20388">MSTLHVHAIEPRSRANGPGARFVIWFQGCSLGCPGCFNPDTHERGGQAREIDDLVDEILAQGSAIEGVTLSGGEPFEQPAAALALMQAVRARSSLSLLAFSGFAREEIAAMAQGAEILAQLDVLVDGRYQAGSRAGRGLRGSDNQRIHLLSSRYRREQVEATPEAEIRIDARGQVVLTGVDPLKLKNRR</sequence>
<keyword evidence="3" id="KW-0949">S-adenosyl-L-methionine</keyword>
<dbReference type="SFLD" id="SFLDG01066">
    <property type="entry name" value="organic_radical-activating_enz"/>
    <property type="match status" value="1"/>
</dbReference>
<evidence type="ECO:0000256" key="7">
    <source>
        <dbReference type="PIRNR" id="PIRNR000368"/>
    </source>
</evidence>
<dbReference type="SFLD" id="SFLDG01063">
    <property type="entry name" value="activating_enzymes__group_1"/>
    <property type="match status" value="1"/>
</dbReference>
<evidence type="ECO:0000256" key="3">
    <source>
        <dbReference type="ARBA" id="ARBA00022691"/>
    </source>
</evidence>
<keyword evidence="7" id="KW-0560">Oxidoreductase</keyword>
<dbReference type="InterPro" id="IPR012837">
    <property type="entry name" value="NrdG"/>
</dbReference>
<dbReference type="PANTHER" id="PTHR30352:SF2">
    <property type="entry name" value="ANAEROBIC RIBONUCLEOSIDE-TRIPHOSPHATE REDUCTASE-ACTIVATING PROTEIN"/>
    <property type="match status" value="1"/>
</dbReference>
<dbReference type="AlphaFoldDB" id="D0LQ91"/>
<dbReference type="InterPro" id="IPR013785">
    <property type="entry name" value="Aldolase_TIM"/>
</dbReference>
<dbReference type="PANTHER" id="PTHR30352">
    <property type="entry name" value="PYRUVATE FORMATE-LYASE-ACTIVATING ENZYME"/>
    <property type="match status" value="1"/>
</dbReference>
<dbReference type="HOGENOM" id="CLU_089926_1_0_7"/>
<dbReference type="CDD" id="cd01335">
    <property type="entry name" value="Radical_SAM"/>
    <property type="match status" value="1"/>
</dbReference>
<comment type="cofactor">
    <cofactor evidence="1">
        <name>[4Fe-4S] cluster</name>
        <dbReference type="ChEBI" id="CHEBI:49883"/>
    </cofactor>
</comment>
<dbReference type="Pfam" id="PF13353">
    <property type="entry name" value="Fer4_12"/>
    <property type="match status" value="1"/>
</dbReference>
<evidence type="ECO:0000256" key="4">
    <source>
        <dbReference type="ARBA" id="ARBA00022723"/>
    </source>
</evidence>
<comment type="function">
    <text evidence="7">Activation of anaerobic ribonucleoside-triphosphate reductase under anaerobic conditions by generation of an organic free radical, using S-adenosylmethionine and reduced flavodoxin as cosubstrates to produce 5'-deoxy-adenosine.</text>
</comment>
<dbReference type="Gene3D" id="3.20.20.70">
    <property type="entry name" value="Aldolase class I"/>
    <property type="match status" value="1"/>
</dbReference>
<dbReference type="GO" id="GO:0046872">
    <property type="term" value="F:metal ion binding"/>
    <property type="evidence" value="ECO:0007669"/>
    <property type="project" value="UniProtKB-KW"/>
</dbReference>
<dbReference type="STRING" id="502025.Hoch_6431"/>
<dbReference type="eggNOG" id="COG0602">
    <property type="taxonomic scope" value="Bacteria"/>
</dbReference>
<dbReference type="SFLD" id="SFLDS00029">
    <property type="entry name" value="Radical_SAM"/>
    <property type="match status" value="1"/>
</dbReference>
<dbReference type="InterPro" id="IPR034457">
    <property type="entry name" value="Organic_radical-activating"/>
</dbReference>
<keyword evidence="5" id="KW-0408">Iron</keyword>
<evidence type="ECO:0000256" key="5">
    <source>
        <dbReference type="ARBA" id="ARBA00023004"/>
    </source>
</evidence>
<dbReference type="SUPFAM" id="SSF102114">
    <property type="entry name" value="Radical SAM enzymes"/>
    <property type="match status" value="1"/>
</dbReference>
<dbReference type="GO" id="GO:0043365">
    <property type="term" value="F:[formate-C-acetyltransferase]-activating enzyme activity"/>
    <property type="evidence" value="ECO:0007669"/>
    <property type="project" value="InterPro"/>
</dbReference>
<evidence type="ECO:0000256" key="6">
    <source>
        <dbReference type="ARBA" id="ARBA00023014"/>
    </source>
</evidence>
<comment type="similarity">
    <text evidence="7">Belongs to the organic radical-activating enzymes family.</text>
</comment>
<evidence type="ECO:0000313" key="9">
    <source>
        <dbReference type="Proteomes" id="UP000001880"/>
    </source>
</evidence>
<dbReference type="PIRSF" id="PIRSF000368">
    <property type="entry name" value="NrdG"/>
    <property type="match status" value="1"/>
</dbReference>
<accession>D0LQ91</accession>
<organism evidence="8 9">
    <name type="scientific">Haliangium ochraceum (strain DSM 14365 / JCM 11303 / SMP-2)</name>
    <dbReference type="NCBI Taxonomy" id="502025"/>
    <lineage>
        <taxon>Bacteria</taxon>
        <taxon>Pseudomonadati</taxon>
        <taxon>Myxococcota</taxon>
        <taxon>Polyangia</taxon>
        <taxon>Haliangiales</taxon>
        <taxon>Kofleriaceae</taxon>
        <taxon>Haliangium</taxon>
    </lineage>
</organism>
<dbReference type="SFLD" id="SFLDF00299">
    <property type="entry name" value="anaerobic_ribonucleoside-triph"/>
    <property type="match status" value="1"/>
</dbReference>
<keyword evidence="4" id="KW-0479">Metal-binding</keyword>
<dbReference type="InterPro" id="IPR058240">
    <property type="entry name" value="rSAM_sf"/>
</dbReference>
<reference evidence="8 9" key="1">
    <citation type="journal article" date="2010" name="Stand. Genomic Sci.">
        <title>Complete genome sequence of Haliangium ochraceum type strain (SMP-2).</title>
        <authorList>
            <consortium name="US DOE Joint Genome Institute (JGI-PGF)"/>
            <person name="Ivanova N."/>
            <person name="Daum C."/>
            <person name="Lang E."/>
            <person name="Abt B."/>
            <person name="Kopitz M."/>
            <person name="Saunders E."/>
            <person name="Lapidus A."/>
            <person name="Lucas S."/>
            <person name="Glavina Del Rio T."/>
            <person name="Nolan M."/>
            <person name="Tice H."/>
            <person name="Copeland A."/>
            <person name="Cheng J.F."/>
            <person name="Chen F."/>
            <person name="Bruce D."/>
            <person name="Goodwin L."/>
            <person name="Pitluck S."/>
            <person name="Mavromatis K."/>
            <person name="Pati A."/>
            <person name="Mikhailova N."/>
            <person name="Chen A."/>
            <person name="Palaniappan K."/>
            <person name="Land M."/>
            <person name="Hauser L."/>
            <person name="Chang Y.J."/>
            <person name="Jeffries C.D."/>
            <person name="Detter J.C."/>
            <person name="Brettin T."/>
            <person name="Rohde M."/>
            <person name="Goker M."/>
            <person name="Bristow J."/>
            <person name="Markowitz V."/>
            <person name="Eisen J.A."/>
            <person name="Hugenholtz P."/>
            <person name="Kyrpides N.C."/>
            <person name="Klenk H.P."/>
        </authorList>
    </citation>
    <scope>NUCLEOTIDE SEQUENCE [LARGE SCALE GENOMIC DNA]</scope>
    <source>
        <strain evidence="9">DSM 14365 / CIP 107738 / JCM 11303 / AJ 13395 / SMP-2</strain>
    </source>
</reference>
<dbReference type="GO" id="GO:0004748">
    <property type="term" value="F:ribonucleoside-diphosphate reductase activity, thioredoxin disulfide as acceptor"/>
    <property type="evidence" value="ECO:0007669"/>
    <property type="project" value="TreeGrafter"/>
</dbReference>
<gene>
    <name evidence="8" type="ordered locus">Hoch_6431</name>
</gene>
<evidence type="ECO:0000256" key="1">
    <source>
        <dbReference type="ARBA" id="ARBA00001966"/>
    </source>
</evidence>
<dbReference type="RefSeq" id="WP_012831492.1">
    <property type="nucleotide sequence ID" value="NC_013440.1"/>
</dbReference>
<dbReference type="GO" id="GO:0051539">
    <property type="term" value="F:4 iron, 4 sulfur cluster binding"/>
    <property type="evidence" value="ECO:0007669"/>
    <property type="project" value="UniProtKB-KW"/>
</dbReference>